<keyword evidence="2" id="KW-1185">Reference proteome</keyword>
<comment type="caution">
    <text evidence="1">The sequence shown here is derived from an EMBL/GenBank/DDBJ whole genome shotgun (WGS) entry which is preliminary data.</text>
</comment>
<dbReference type="Proteomes" id="UP001590950">
    <property type="component" value="Unassembled WGS sequence"/>
</dbReference>
<gene>
    <name evidence="1" type="ORF">N7G274_003922</name>
</gene>
<evidence type="ECO:0000313" key="1">
    <source>
        <dbReference type="EMBL" id="KAL2043615.1"/>
    </source>
</evidence>
<sequence length="170" mass="19042">MTTTGFLTNQPLVEVIYFPSNGAPVQRKWVPTIAINASTASAVHSLLRHVPDAKHVSAVLAFRHLIFVELPIYTSTFPPTHTKWFMCKGLKGHGDMLNPNWRRNPELNMYGDVFLFKWEAGNWDQWGRAVYAGIPIGFIGSPNARKLYKAGAEKLHAGELALRLSRELAT</sequence>
<accession>A0ABR4ADN8</accession>
<reference evidence="1 2" key="1">
    <citation type="submission" date="2024-09" db="EMBL/GenBank/DDBJ databases">
        <title>Rethinking Asexuality: The Enigmatic Case of Functional Sexual Genes in Lepraria (Stereocaulaceae).</title>
        <authorList>
            <person name="Doellman M."/>
            <person name="Sun Y."/>
            <person name="Barcenas-Pena A."/>
            <person name="Lumbsch H.T."/>
            <person name="Grewe F."/>
        </authorList>
    </citation>
    <scope>NUCLEOTIDE SEQUENCE [LARGE SCALE GENOMIC DNA]</scope>
    <source>
        <strain evidence="1 2">Mercado 3170</strain>
    </source>
</reference>
<name>A0ABR4ADN8_9LECA</name>
<evidence type="ECO:0000313" key="2">
    <source>
        <dbReference type="Proteomes" id="UP001590950"/>
    </source>
</evidence>
<organism evidence="1 2">
    <name type="scientific">Stereocaulon virgatum</name>
    <dbReference type="NCBI Taxonomy" id="373712"/>
    <lineage>
        <taxon>Eukaryota</taxon>
        <taxon>Fungi</taxon>
        <taxon>Dikarya</taxon>
        <taxon>Ascomycota</taxon>
        <taxon>Pezizomycotina</taxon>
        <taxon>Lecanoromycetes</taxon>
        <taxon>OSLEUM clade</taxon>
        <taxon>Lecanoromycetidae</taxon>
        <taxon>Lecanorales</taxon>
        <taxon>Lecanorineae</taxon>
        <taxon>Stereocaulaceae</taxon>
        <taxon>Stereocaulon</taxon>
    </lineage>
</organism>
<proteinExistence type="predicted"/>
<dbReference type="EMBL" id="JBEFKJ010000011">
    <property type="protein sequence ID" value="KAL2043615.1"/>
    <property type="molecule type" value="Genomic_DNA"/>
</dbReference>
<protein>
    <submittedName>
        <fullName evidence="1">Uncharacterized protein</fullName>
    </submittedName>
</protein>